<evidence type="ECO:0008006" key="8">
    <source>
        <dbReference type="Google" id="ProtNLM"/>
    </source>
</evidence>
<dbReference type="FunFam" id="1.10.1040.10:FF:000038">
    <property type="entry name" value="Probable 2-dehydropantoate 2-reductase"/>
    <property type="match status" value="1"/>
</dbReference>
<dbReference type="PANTHER" id="PTHR43765:SF2">
    <property type="entry name" value="2-DEHYDROPANTOATE 2-REDUCTASE"/>
    <property type="match status" value="1"/>
</dbReference>
<dbReference type="GO" id="GO:0050661">
    <property type="term" value="F:NADP binding"/>
    <property type="evidence" value="ECO:0007669"/>
    <property type="project" value="TreeGrafter"/>
</dbReference>
<feature type="domain" description="Ketopantoate reductase C-terminal" evidence="5">
    <location>
        <begin position="237"/>
        <end position="366"/>
    </location>
</feature>
<dbReference type="AlphaFoldDB" id="A0A1V6PJD1"/>
<dbReference type="InterPro" id="IPR013328">
    <property type="entry name" value="6PGD_dom2"/>
</dbReference>
<keyword evidence="2" id="KW-0521">NADP</keyword>
<evidence type="ECO:0000313" key="7">
    <source>
        <dbReference type="Proteomes" id="UP000191522"/>
    </source>
</evidence>
<evidence type="ECO:0000256" key="2">
    <source>
        <dbReference type="ARBA" id="ARBA00022857"/>
    </source>
</evidence>
<dbReference type="GO" id="GO:0008677">
    <property type="term" value="F:2-dehydropantoate 2-reductase activity"/>
    <property type="evidence" value="ECO:0007669"/>
    <property type="project" value="TreeGrafter"/>
</dbReference>
<dbReference type="Gene3D" id="1.10.1040.10">
    <property type="entry name" value="N-(1-d-carboxylethyl)-l-norvaline Dehydrogenase, domain 2"/>
    <property type="match status" value="1"/>
</dbReference>
<reference evidence="7" key="1">
    <citation type="journal article" date="2017" name="Nat. Microbiol.">
        <title>Global analysis of biosynthetic gene clusters reveals vast potential of secondary metabolite production in Penicillium species.</title>
        <authorList>
            <person name="Nielsen J.C."/>
            <person name="Grijseels S."/>
            <person name="Prigent S."/>
            <person name="Ji B."/>
            <person name="Dainat J."/>
            <person name="Nielsen K.F."/>
            <person name="Frisvad J.C."/>
            <person name="Workman M."/>
            <person name="Nielsen J."/>
        </authorList>
    </citation>
    <scope>NUCLEOTIDE SEQUENCE [LARGE SCALE GENOMIC DNA]</scope>
    <source>
        <strain evidence="7">IBT 11843</strain>
    </source>
</reference>
<dbReference type="Gene3D" id="3.40.50.720">
    <property type="entry name" value="NAD(P)-binding Rossmann-like Domain"/>
    <property type="match status" value="1"/>
</dbReference>
<dbReference type="SUPFAM" id="SSF48179">
    <property type="entry name" value="6-phosphogluconate dehydrogenase C-terminal domain-like"/>
    <property type="match status" value="1"/>
</dbReference>
<dbReference type="EMBL" id="MDYL01000003">
    <property type="protein sequence ID" value="OQD77150.1"/>
    <property type="molecule type" value="Genomic_DNA"/>
</dbReference>
<dbReference type="InterPro" id="IPR013332">
    <property type="entry name" value="KPR_N"/>
</dbReference>
<accession>A0A1V6PJD1</accession>
<dbReference type="InterPro" id="IPR008927">
    <property type="entry name" value="6-PGluconate_DH-like_C_sf"/>
</dbReference>
<dbReference type="Pfam" id="PF08546">
    <property type="entry name" value="ApbA_C"/>
    <property type="match status" value="1"/>
</dbReference>
<dbReference type="InterPro" id="IPR036291">
    <property type="entry name" value="NAD(P)-bd_dom_sf"/>
</dbReference>
<feature type="domain" description="Ketopantoate reductase N-terminal" evidence="4">
    <location>
        <begin position="5"/>
        <end position="190"/>
    </location>
</feature>
<gene>
    <name evidence="6" type="ORF">PENDEC_c003G02395</name>
</gene>
<organism evidence="6 7">
    <name type="scientific">Penicillium decumbens</name>
    <dbReference type="NCBI Taxonomy" id="69771"/>
    <lineage>
        <taxon>Eukaryota</taxon>
        <taxon>Fungi</taxon>
        <taxon>Dikarya</taxon>
        <taxon>Ascomycota</taxon>
        <taxon>Pezizomycotina</taxon>
        <taxon>Eurotiomycetes</taxon>
        <taxon>Eurotiomycetidae</taxon>
        <taxon>Eurotiales</taxon>
        <taxon>Aspergillaceae</taxon>
        <taxon>Penicillium</taxon>
    </lineage>
</organism>
<dbReference type="InterPro" id="IPR050838">
    <property type="entry name" value="Ketopantoate_reductase"/>
</dbReference>
<protein>
    <recommendedName>
        <fullName evidence="8">2-dehydropantoate 2-reductase</fullName>
    </recommendedName>
</protein>
<name>A0A1V6PJD1_PENDC</name>
<dbReference type="Pfam" id="PF02558">
    <property type="entry name" value="ApbA"/>
    <property type="match status" value="1"/>
</dbReference>
<evidence type="ECO:0000256" key="3">
    <source>
        <dbReference type="ARBA" id="ARBA00023002"/>
    </source>
</evidence>
<keyword evidence="3" id="KW-0560">Oxidoreductase</keyword>
<dbReference type="OrthoDB" id="73846at2759"/>
<dbReference type="GO" id="GO:0005739">
    <property type="term" value="C:mitochondrion"/>
    <property type="evidence" value="ECO:0007669"/>
    <property type="project" value="TreeGrafter"/>
</dbReference>
<dbReference type="OMA" id="NTSKRLW"/>
<dbReference type="PANTHER" id="PTHR43765">
    <property type="entry name" value="2-DEHYDROPANTOATE 2-REDUCTASE-RELATED"/>
    <property type="match status" value="1"/>
</dbReference>
<comment type="similarity">
    <text evidence="1">Belongs to the ketopantoate reductase family.</text>
</comment>
<dbReference type="SUPFAM" id="SSF51735">
    <property type="entry name" value="NAD(P)-binding Rossmann-fold domains"/>
    <property type="match status" value="1"/>
</dbReference>
<keyword evidence="7" id="KW-1185">Reference proteome</keyword>
<comment type="caution">
    <text evidence="6">The sequence shown here is derived from an EMBL/GenBank/DDBJ whole genome shotgun (WGS) entry which is preliminary data.</text>
</comment>
<evidence type="ECO:0000259" key="5">
    <source>
        <dbReference type="Pfam" id="PF08546"/>
    </source>
</evidence>
<dbReference type="STRING" id="69771.A0A1V6PJD1"/>
<sequence length="396" mass="44454">MSGRVHVVGLGNVGTFIAHSLASRQSPPPITLLLHNPQVLADFRRKKYALAMNHNGMDDVKGGFDVEVRSDSQWHKVDTRDVKEKARGEHADDEEYLFGDRTDDEDIDCLIVCTRANHAEKTLKTLSHRLTSDSTICLVQGGMGVIDKLNESVFPDPNNRPHYVESVFSHFLQRQYHFHIAHRSPGTLTLCPTVTDRTPLIEAEKDPHWAPSTKHLLRLLTLTPQLVATVASPATLLQLQLEKLVVNCIIGPLTAINDCKNGELLYIFSATRLMRLLLFEISGVICSLPELQGVPGIESRFSPERLRRLVTHTMSKTADNTSAMLQNIRDHKSTEIEFFNGWIVRRGEELGLKCVLNYMIKHLVHTRLSVAVRRNESAVPLDLENIIVTGDSEVDD</sequence>
<dbReference type="InterPro" id="IPR013752">
    <property type="entry name" value="KPA_reductase"/>
</dbReference>
<evidence type="ECO:0000256" key="1">
    <source>
        <dbReference type="ARBA" id="ARBA00007870"/>
    </source>
</evidence>
<dbReference type="Proteomes" id="UP000191522">
    <property type="component" value="Unassembled WGS sequence"/>
</dbReference>
<proteinExistence type="inferred from homology"/>
<evidence type="ECO:0000259" key="4">
    <source>
        <dbReference type="Pfam" id="PF02558"/>
    </source>
</evidence>
<evidence type="ECO:0000313" key="6">
    <source>
        <dbReference type="EMBL" id="OQD77150.1"/>
    </source>
</evidence>